<dbReference type="PANTHER" id="PTHR43201:SF5">
    <property type="entry name" value="MEDIUM-CHAIN ACYL-COA LIGASE ACSF2, MITOCHONDRIAL"/>
    <property type="match status" value="1"/>
</dbReference>
<organism evidence="5 6">
    <name type="scientific">Paenibacillus allorhizoplanae</name>
    <dbReference type="NCBI Taxonomy" id="2905648"/>
    <lineage>
        <taxon>Bacteria</taxon>
        <taxon>Bacillati</taxon>
        <taxon>Bacillota</taxon>
        <taxon>Bacilli</taxon>
        <taxon>Bacillales</taxon>
        <taxon>Paenibacillaceae</taxon>
        <taxon>Paenibacillus</taxon>
    </lineage>
</organism>
<sequence>MAMRMFKLIYVLYQIRLLSLVAMFRLASAIYASGTNLMALLQFAARTYGDKIALADEQETLTYSQLFAQSKQLSAHLEKEYRLTGGKRVGFLCKNHASLVKAVYAVSFTGADIYLMNAEMSKDQLQGILARKDFHLVVYDDELSALLEQTTYMNAKLPSYHPTSSAINNLPITSDSEKQKQRRTSSGKLVLLTGGTTGKAKEAAHQPSLFNYLNPFSAFLTRLQILNKHTAYIATPIYHGYGVAVLLLFCALGKKVVIQRGFDAERACRLIREHQVDIVTVVPLMVHKMLKTNADDLKSLSCIASGGAELNPKLVQETQSQLGEVLYNLYGTSEAGLNIIAVPQDLTYSAHTIGRKINGVQLKVMDDQKVEAPIGSVGQICIRNNWSMRNKASAWIETGDLGYRDEKGYYFLRGRVDSMIVSAGENVFPFEVEQILLTHPFIEDAAVLGIADELFGQRLKAWIQLVPGTEMTKDELLDWLRVRLARFQLPKEISFVEHLPYTPLGKLDKKALI</sequence>
<feature type="domain" description="AMP-binding enzyme C-terminal" evidence="4">
    <location>
        <begin position="431"/>
        <end position="506"/>
    </location>
</feature>
<proteinExistence type="inferred from homology"/>
<dbReference type="SUPFAM" id="SSF56801">
    <property type="entry name" value="Acetyl-CoA synthetase-like"/>
    <property type="match status" value="1"/>
</dbReference>
<evidence type="ECO:0000259" key="4">
    <source>
        <dbReference type="Pfam" id="PF13193"/>
    </source>
</evidence>
<accession>A0ABM9CSN4</accession>
<reference evidence="5" key="1">
    <citation type="submission" date="2022-01" db="EMBL/GenBank/DDBJ databases">
        <authorList>
            <person name="Criscuolo A."/>
        </authorList>
    </citation>
    <scope>NUCLEOTIDE SEQUENCE</scope>
    <source>
        <strain evidence="5">CIP111891</strain>
    </source>
</reference>
<dbReference type="PANTHER" id="PTHR43201">
    <property type="entry name" value="ACYL-COA SYNTHETASE"/>
    <property type="match status" value="1"/>
</dbReference>
<dbReference type="Proteomes" id="UP000838821">
    <property type="component" value="Unassembled WGS sequence"/>
</dbReference>
<gene>
    <name evidence="5" type="primary">menE</name>
    <name evidence="5" type="ORF">PAECIP111891_05483</name>
</gene>
<protein>
    <submittedName>
        <fullName evidence="5">2-succinylbenzoate--CoA ligase</fullName>
        <ecNumber evidence="5">6.2.1.26</ecNumber>
    </submittedName>
</protein>
<dbReference type="InterPro" id="IPR025110">
    <property type="entry name" value="AMP-bd_C"/>
</dbReference>
<feature type="domain" description="AMP-dependent synthetase/ligase" evidence="3">
    <location>
        <begin position="44"/>
        <end position="389"/>
    </location>
</feature>
<dbReference type="EMBL" id="CAKMMW010000022">
    <property type="protein sequence ID" value="CAH1223260.1"/>
    <property type="molecule type" value="Genomic_DNA"/>
</dbReference>
<dbReference type="Gene3D" id="3.40.50.12780">
    <property type="entry name" value="N-terminal domain of ligase-like"/>
    <property type="match status" value="1"/>
</dbReference>
<dbReference type="CDD" id="cd04433">
    <property type="entry name" value="AFD_class_I"/>
    <property type="match status" value="1"/>
</dbReference>
<comment type="caution">
    <text evidence="5">The sequence shown here is derived from an EMBL/GenBank/DDBJ whole genome shotgun (WGS) entry which is preliminary data.</text>
</comment>
<dbReference type="Gene3D" id="3.30.300.30">
    <property type="match status" value="1"/>
</dbReference>
<dbReference type="InterPro" id="IPR045851">
    <property type="entry name" value="AMP-bd_C_sf"/>
</dbReference>
<dbReference type="EC" id="6.2.1.26" evidence="5"/>
<evidence type="ECO:0000259" key="3">
    <source>
        <dbReference type="Pfam" id="PF00501"/>
    </source>
</evidence>
<dbReference type="InterPro" id="IPR000873">
    <property type="entry name" value="AMP-dep_synth/lig_dom"/>
</dbReference>
<evidence type="ECO:0000256" key="2">
    <source>
        <dbReference type="ARBA" id="ARBA00022598"/>
    </source>
</evidence>
<dbReference type="Pfam" id="PF13193">
    <property type="entry name" value="AMP-binding_C"/>
    <property type="match status" value="1"/>
</dbReference>
<evidence type="ECO:0000256" key="1">
    <source>
        <dbReference type="ARBA" id="ARBA00006432"/>
    </source>
</evidence>
<evidence type="ECO:0000313" key="5">
    <source>
        <dbReference type="EMBL" id="CAH1223260.1"/>
    </source>
</evidence>
<dbReference type="GO" id="GO:0008756">
    <property type="term" value="F:o-succinylbenzoate-CoA ligase activity"/>
    <property type="evidence" value="ECO:0007669"/>
    <property type="project" value="UniProtKB-EC"/>
</dbReference>
<keyword evidence="6" id="KW-1185">Reference proteome</keyword>
<keyword evidence="2 5" id="KW-0436">Ligase</keyword>
<evidence type="ECO:0000313" key="6">
    <source>
        <dbReference type="Proteomes" id="UP000838821"/>
    </source>
</evidence>
<dbReference type="Pfam" id="PF00501">
    <property type="entry name" value="AMP-binding"/>
    <property type="match status" value="1"/>
</dbReference>
<name>A0ABM9CSN4_9BACL</name>
<dbReference type="InterPro" id="IPR042099">
    <property type="entry name" value="ANL_N_sf"/>
</dbReference>
<comment type="similarity">
    <text evidence="1">Belongs to the ATP-dependent AMP-binding enzyme family.</text>
</comment>